<evidence type="ECO:0000259" key="4">
    <source>
        <dbReference type="Pfam" id="PF02678"/>
    </source>
</evidence>
<dbReference type="InterPro" id="IPR011051">
    <property type="entry name" value="RmlC_Cupin_sf"/>
</dbReference>
<sequence length="298" mass="33809">MSNINLIIEERPSDIGNFLVGRLLPFKDKRTVGPFAFIDHMGPVALKDNENMDVGPHPHIGLSTLTYLFEGSIMHKDTLGSEVEIKPGQVNWMTAGKGIVHSERTPDYLRHSDKSLHGLQIWVALPKEFEQMDPSFVHVEEDQLPTWQENGVDFKLIAGEAFGKKSPVPVYSKLYFIEIKSKTKQKLSIGKNLYGESGLYILEGSIESDENTFEPKQLLVAKEASLCEFTINENSTVYIFGGEPFPEPRHIYWNFVATSYELIEDAKQRWLDQTFPKIEGETGFVPLPPQNTNFKPKH</sequence>
<proteinExistence type="inferred from homology"/>
<dbReference type="EMBL" id="JRLV01000001">
    <property type="protein sequence ID" value="KGO84534.1"/>
    <property type="molecule type" value="Genomic_DNA"/>
</dbReference>
<gene>
    <name evidence="6" type="ORF">Q763_01975</name>
</gene>
<dbReference type="AlphaFoldDB" id="A0A0A2LX02"/>
<dbReference type="InterPro" id="IPR003829">
    <property type="entry name" value="Pirin_N_dom"/>
</dbReference>
<dbReference type="CDD" id="cd02909">
    <property type="entry name" value="cupin_pirin_N"/>
    <property type="match status" value="1"/>
</dbReference>
<dbReference type="Proteomes" id="UP000030129">
    <property type="component" value="Unassembled WGS sequence"/>
</dbReference>
<comment type="cofactor">
    <cofactor evidence="2">
        <name>Fe cation</name>
        <dbReference type="ChEBI" id="CHEBI:24875"/>
    </cofactor>
    <text evidence="2">Binds 1 Fe cation per subunit.</text>
</comment>
<name>A0A0A2LX02_9FLAO</name>
<feature type="binding site" evidence="2">
    <location>
        <position position="57"/>
    </location>
    <ligand>
        <name>Fe cation</name>
        <dbReference type="ChEBI" id="CHEBI:24875"/>
    </ligand>
</feature>
<dbReference type="eggNOG" id="COG1741">
    <property type="taxonomic scope" value="Bacteria"/>
</dbReference>
<keyword evidence="2" id="KW-0408">Iron</keyword>
<evidence type="ECO:0000259" key="5">
    <source>
        <dbReference type="Pfam" id="PF05726"/>
    </source>
</evidence>
<dbReference type="PANTHER" id="PTHR13903">
    <property type="entry name" value="PIRIN-RELATED"/>
    <property type="match status" value="1"/>
</dbReference>
<dbReference type="SUPFAM" id="SSF51182">
    <property type="entry name" value="RmlC-like cupins"/>
    <property type="match status" value="1"/>
</dbReference>
<dbReference type="Pfam" id="PF05726">
    <property type="entry name" value="Pirin_C"/>
    <property type="match status" value="1"/>
</dbReference>
<dbReference type="Gene3D" id="2.60.120.10">
    <property type="entry name" value="Jelly Rolls"/>
    <property type="match status" value="2"/>
</dbReference>
<organism evidence="6 7">
    <name type="scientific">Flavobacterium beibuense F44-8</name>
    <dbReference type="NCBI Taxonomy" id="1406840"/>
    <lineage>
        <taxon>Bacteria</taxon>
        <taxon>Pseudomonadati</taxon>
        <taxon>Bacteroidota</taxon>
        <taxon>Flavobacteriia</taxon>
        <taxon>Flavobacteriales</taxon>
        <taxon>Flavobacteriaceae</taxon>
        <taxon>Flavobacterium</taxon>
    </lineage>
</organism>
<feature type="binding site" evidence="2">
    <location>
        <position position="103"/>
    </location>
    <ligand>
        <name>Fe cation</name>
        <dbReference type="ChEBI" id="CHEBI:24875"/>
    </ligand>
</feature>
<comment type="similarity">
    <text evidence="1 3">Belongs to the pirin family.</text>
</comment>
<evidence type="ECO:0000313" key="7">
    <source>
        <dbReference type="Proteomes" id="UP000030129"/>
    </source>
</evidence>
<dbReference type="RefSeq" id="WP_035130582.1">
    <property type="nucleotide sequence ID" value="NZ_JRLV01000001.1"/>
</dbReference>
<dbReference type="GO" id="GO:0046872">
    <property type="term" value="F:metal ion binding"/>
    <property type="evidence" value="ECO:0007669"/>
    <property type="project" value="UniProtKB-KW"/>
</dbReference>
<dbReference type="PIRSF" id="PIRSF006232">
    <property type="entry name" value="Pirin"/>
    <property type="match status" value="1"/>
</dbReference>
<evidence type="ECO:0000256" key="3">
    <source>
        <dbReference type="RuleBase" id="RU003457"/>
    </source>
</evidence>
<dbReference type="InterPro" id="IPR014710">
    <property type="entry name" value="RmlC-like_jellyroll"/>
</dbReference>
<comment type="caution">
    <text evidence="6">The sequence shown here is derived from an EMBL/GenBank/DDBJ whole genome shotgun (WGS) entry which is preliminary data.</text>
</comment>
<keyword evidence="2" id="KW-0479">Metal-binding</keyword>
<dbReference type="InterPro" id="IPR008778">
    <property type="entry name" value="Pirin_C_dom"/>
</dbReference>
<accession>A0A0A2LX02</accession>
<dbReference type="Pfam" id="PF02678">
    <property type="entry name" value="Pirin"/>
    <property type="match status" value="1"/>
</dbReference>
<evidence type="ECO:0000256" key="2">
    <source>
        <dbReference type="PIRSR" id="PIRSR006232-1"/>
    </source>
</evidence>
<feature type="domain" description="Pirin C-terminal" evidence="5">
    <location>
        <begin position="179"/>
        <end position="275"/>
    </location>
</feature>
<evidence type="ECO:0000313" key="6">
    <source>
        <dbReference type="EMBL" id="KGO84534.1"/>
    </source>
</evidence>
<protein>
    <submittedName>
        <fullName evidence="6">Pirin</fullName>
    </submittedName>
</protein>
<feature type="domain" description="Pirin N-terminal" evidence="4">
    <location>
        <begin position="27"/>
        <end position="123"/>
    </location>
</feature>
<feature type="binding site" evidence="2">
    <location>
        <position position="101"/>
    </location>
    <ligand>
        <name>Fe cation</name>
        <dbReference type="ChEBI" id="CHEBI:24875"/>
    </ligand>
</feature>
<dbReference type="PANTHER" id="PTHR13903:SF8">
    <property type="entry name" value="PIRIN"/>
    <property type="match status" value="1"/>
</dbReference>
<keyword evidence="7" id="KW-1185">Reference proteome</keyword>
<reference evidence="6 7" key="1">
    <citation type="submission" date="2013-09" db="EMBL/GenBank/DDBJ databases">
        <authorList>
            <person name="Zeng Z."/>
            <person name="Chen C."/>
        </authorList>
    </citation>
    <scope>NUCLEOTIDE SEQUENCE [LARGE SCALE GENOMIC DNA]</scope>
    <source>
        <strain evidence="6 7">F44-8</strain>
    </source>
</reference>
<evidence type="ECO:0000256" key="1">
    <source>
        <dbReference type="ARBA" id="ARBA00008416"/>
    </source>
</evidence>
<dbReference type="InterPro" id="IPR012093">
    <property type="entry name" value="Pirin"/>
</dbReference>
<dbReference type="STRING" id="1406840.Q763_01975"/>
<feature type="binding site" evidence="2">
    <location>
        <position position="59"/>
    </location>
    <ligand>
        <name>Fe cation</name>
        <dbReference type="ChEBI" id="CHEBI:24875"/>
    </ligand>
</feature>